<reference evidence="13" key="1">
    <citation type="submission" date="2021-02" db="EMBL/GenBank/DDBJ databases">
        <authorList>
            <person name="Nowell W R."/>
        </authorList>
    </citation>
    <scope>NUCLEOTIDE SEQUENCE</scope>
</reference>
<dbReference type="SUPFAM" id="SSF51445">
    <property type="entry name" value="(Trans)glycosidases"/>
    <property type="match status" value="1"/>
</dbReference>
<dbReference type="AlphaFoldDB" id="A0A814T5S3"/>
<comment type="cofactor">
    <cofactor evidence="2">
        <name>Ca(2+)</name>
        <dbReference type="ChEBI" id="CHEBI:29108"/>
    </cofactor>
</comment>
<evidence type="ECO:0000256" key="1">
    <source>
        <dbReference type="ARBA" id="ARBA00000548"/>
    </source>
</evidence>
<dbReference type="GO" id="GO:0005975">
    <property type="term" value="P:carbohydrate metabolic process"/>
    <property type="evidence" value="ECO:0007669"/>
    <property type="project" value="InterPro"/>
</dbReference>
<evidence type="ECO:0000256" key="3">
    <source>
        <dbReference type="ARBA" id="ARBA00001923"/>
    </source>
</evidence>
<keyword evidence="7" id="KW-0868">Chloride</keyword>
<accession>A0A814T5S3</accession>
<sequence length="1185" mass="129664">MQFLYTVLVVAFIYFSKIAYGCDKDPHQGVLVIAAGSFLSASSEQGVNWSPSEIKGQMTFNQGTCQYEKVIEGLPTNTNYDWKVAFNGNWGGDKGCNNGGNCQFNSGSSGAVLLIYNPYTGQLTTSPLSSGQTINPSVTTTAPPPTTCSNPYKGRIVRASGDYQTELGSTAPWLATEANSLMTFDETACVYFLILSGLKPDKFYEWKVTFDNVWSGSIGCGNGGNCKFSTSGAGTVKLEFEPNTKQLTFRPLPTICGNGQCELGETCRTCSVDCGECPPAVCGDDTCDDGESCSSCPNDCGKCPVCGDGICASNENHQTCSQDCPNELPGCEIFREESCQSGSQFQANAGSDAKRWQTPVPGTNGYQSSYQDYHTLVGYADIIYTNSDRQSADVCLETKHRYASSITLHYFFDGTAQTTKCKRFTSSYTGILEAIVKGSDGSTLQLPDIDFAWNAKPIASRSGDYRNGQKGAVGEMFGWQNKDIKEECEFLGKAVVTLGFAPNTKQLTFRPLPTICGNGQCELGETCRTCLVDCGECPPAVCGDGTCDDSESCNSCPNDCGKCPVCGDGICASNENHQTCSQDCPNELPGCEIFREESCQSGSQFQANAGSDAKRWQTPVPGTTGYQSSYQDYHTLVGYADIIYTNSDRQSADVCLETKHRYASSITLHYFFDGTAQTTKCKRFTSSYTGILEAIVKGSDGSTLQLPDIDFAWNAKPIASRSGDYRNGQKGAVAEMFGWQHKDIKEECEFLGKAGYLGVKLFPVHEQLMSTQPFENAMNPWYFMYQPISYNLDGRMGTREELRDLIQTCRGHGVRVYIDAVLNHFTGAGNDMNQHRNPNGCVKWGNKTSSAPVERQSPYYTGAYTYQYNPNTGKAPANEFPGAAIGPEDFHCDRVLGSWSDLFILNNGWLVGLTDLDTSRETVRERQAAYLVDMLSLGASGFRIDAAKHMSPEDISAIMKKVQTKMGGKLPDDFFVWLEVLTGGEAGVIWQGPSWYGTMFENILKKDLGSDSEVNKIKMWDGLYPKEPQNNPTVSRHRVVIQNDDHDQQNPGSSSRDMANFGCVLVKNCPVGEHRNFEIRLFTNPNGVSNNNDDWPIRFILSSYYHTHGDLGIPDGKSSCDLCTTTCETCRSSVPYIKAYDRMACAYTGSGYTRTHRDIAVINAMRAWMKLAPVSGSSLGIAHCA</sequence>
<evidence type="ECO:0000256" key="9">
    <source>
        <dbReference type="ARBA" id="ARBA00023295"/>
    </source>
</evidence>
<feature type="domain" description="Glycosyl hydrolase family 13 catalytic" evidence="12">
    <location>
        <begin position="731"/>
        <end position="1108"/>
    </location>
</feature>
<dbReference type="GO" id="GO:0043169">
    <property type="term" value="F:cation binding"/>
    <property type="evidence" value="ECO:0007669"/>
    <property type="project" value="InterPro"/>
</dbReference>
<comment type="catalytic activity">
    <reaction evidence="1">
        <text>Endohydrolysis of (1-&gt;4)-alpha-D-glucosidic linkages in polysaccharides containing three or more (1-&gt;4)-alpha-linked D-glucose units.</text>
        <dbReference type="EC" id="3.2.1.1"/>
    </reaction>
</comment>
<dbReference type="Gene3D" id="3.20.20.80">
    <property type="entry name" value="Glycosidases"/>
    <property type="match status" value="1"/>
</dbReference>
<evidence type="ECO:0000313" key="13">
    <source>
        <dbReference type="EMBL" id="CAF1157066.1"/>
    </source>
</evidence>
<dbReference type="GO" id="GO:0004556">
    <property type="term" value="F:alpha-amylase activity"/>
    <property type="evidence" value="ECO:0007669"/>
    <property type="project" value="UniProtKB-EC"/>
</dbReference>
<evidence type="ECO:0000256" key="5">
    <source>
        <dbReference type="ARBA" id="ARBA00012595"/>
    </source>
</evidence>
<dbReference type="PANTHER" id="PTHR43447">
    <property type="entry name" value="ALPHA-AMYLASE"/>
    <property type="match status" value="1"/>
</dbReference>
<dbReference type="Gene3D" id="2.60.40.10">
    <property type="entry name" value="Immunoglobulins"/>
    <property type="match status" value="2"/>
</dbReference>
<evidence type="ECO:0000256" key="2">
    <source>
        <dbReference type="ARBA" id="ARBA00001913"/>
    </source>
</evidence>
<keyword evidence="6" id="KW-0378">Hydrolase</keyword>
<keyword evidence="8" id="KW-0119">Carbohydrate metabolism</keyword>
<gene>
    <name evidence="13" type="ORF">JYZ213_LOCUS24431</name>
</gene>
<dbReference type="InterPro" id="IPR013783">
    <property type="entry name" value="Ig-like_fold"/>
</dbReference>
<dbReference type="Proteomes" id="UP000663845">
    <property type="component" value="Unassembled WGS sequence"/>
</dbReference>
<evidence type="ECO:0000256" key="8">
    <source>
        <dbReference type="ARBA" id="ARBA00023277"/>
    </source>
</evidence>
<comment type="similarity">
    <text evidence="4 10">Belongs to the glycosyl hydrolase 13 family.</text>
</comment>
<dbReference type="InterPro" id="IPR017853">
    <property type="entry name" value="GH"/>
</dbReference>
<dbReference type="InterPro" id="IPR006047">
    <property type="entry name" value="GH13_cat_dom"/>
</dbReference>
<keyword evidence="11" id="KW-0732">Signal</keyword>
<evidence type="ECO:0000256" key="10">
    <source>
        <dbReference type="RuleBase" id="RU003615"/>
    </source>
</evidence>
<name>A0A814T5S3_9BILA</name>
<feature type="signal peptide" evidence="11">
    <location>
        <begin position="1"/>
        <end position="21"/>
    </location>
</feature>
<dbReference type="PRINTS" id="PR00110">
    <property type="entry name" value="ALPHAAMYLASE"/>
</dbReference>
<feature type="chain" id="PRO_5032293590" description="alpha-amylase" evidence="11">
    <location>
        <begin position="22"/>
        <end position="1185"/>
    </location>
</feature>
<dbReference type="EMBL" id="CAJNOG010000300">
    <property type="protein sequence ID" value="CAF1157066.1"/>
    <property type="molecule type" value="Genomic_DNA"/>
</dbReference>
<dbReference type="InterPro" id="IPR006046">
    <property type="entry name" value="Alpha_amylase"/>
</dbReference>
<proteinExistence type="inferred from homology"/>
<evidence type="ECO:0000256" key="4">
    <source>
        <dbReference type="ARBA" id="ARBA00008061"/>
    </source>
</evidence>
<comment type="caution">
    <text evidence="13">The sequence shown here is derived from an EMBL/GenBank/DDBJ whole genome shotgun (WGS) entry which is preliminary data.</text>
</comment>
<evidence type="ECO:0000259" key="12">
    <source>
        <dbReference type="SMART" id="SM00642"/>
    </source>
</evidence>
<protein>
    <recommendedName>
        <fullName evidence="5">alpha-amylase</fullName>
        <ecNumber evidence="5">3.2.1.1</ecNumber>
    </recommendedName>
</protein>
<evidence type="ECO:0000313" key="14">
    <source>
        <dbReference type="Proteomes" id="UP000663845"/>
    </source>
</evidence>
<evidence type="ECO:0000256" key="7">
    <source>
        <dbReference type="ARBA" id="ARBA00023214"/>
    </source>
</evidence>
<comment type="cofactor">
    <cofactor evidence="3">
        <name>chloride</name>
        <dbReference type="ChEBI" id="CHEBI:17996"/>
    </cofactor>
</comment>
<dbReference type="Pfam" id="PF00128">
    <property type="entry name" value="Alpha-amylase"/>
    <property type="match status" value="1"/>
</dbReference>
<dbReference type="EC" id="3.2.1.1" evidence="5"/>
<keyword evidence="9" id="KW-0326">Glycosidase</keyword>
<organism evidence="13 14">
    <name type="scientific">Adineta steineri</name>
    <dbReference type="NCBI Taxonomy" id="433720"/>
    <lineage>
        <taxon>Eukaryota</taxon>
        <taxon>Metazoa</taxon>
        <taxon>Spiralia</taxon>
        <taxon>Gnathifera</taxon>
        <taxon>Rotifera</taxon>
        <taxon>Eurotatoria</taxon>
        <taxon>Bdelloidea</taxon>
        <taxon>Adinetida</taxon>
        <taxon>Adinetidae</taxon>
        <taxon>Adineta</taxon>
    </lineage>
</organism>
<dbReference type="SMART" id="SM00642">
    <property type="entry name" value="Aamy"/>
    <property type="match status" value="1"/>
</dbReference>
<evidence type="ECO:0000256" key="6">
    <source>
        <dbReference type="ARBA" id="ARBA00022801"/>
    </source>
</evidence>
<evidence type="ECO:0000256" key="11">
    <source>
        <dbReference type="SAM" id="SignalP"/>
    </source>
</evidence>